<gene>
    <name evidence="1" type="ORF">AVDCRST_MAG56-8115</name>
</gene>
<accession>A0A6J4LZJ2</accession>
<evidence type="ECO:0000313" key="1">
    <source>
        <dbReference type="EMBL" id="CAA9345681.1"/>
    </source>
</evidence>
<proteinExistence type="predicted"/>
<organism evidence="1">
    <name type="scientific">uncultured Cytophagales bacterium</name>
    <dbReference type="NCBI Taxonomy" id="158755"/>
    <lineage>
        <taxon>Bacteria</taxon>
        <taxon>Pseudomonadati</taxon>
        <taxon>Bacteroidota</taxon>
        <taxon>Sphingobacteriia</taxon>
        <taxon>Sphingobacteriales</taxon>
        <taxon>environmental samples</taxon>
    </lineage>
</organism>
<dbReference type="EMBL" id="CADCTQ010000685">
    <property type="protein sequence ID" value="CAA9345681.1"/>
    <property type="molecule type" value="Genomic_DNA"/>
</dbReference>
<reference evidence="1" key="1">
    <citation type="submission" date="2020-02" db="EMBL/GenBank/DDBJ databases">
        <authorList>
            <person name="Meier V. D."/>
        </authorList>
    </citation>
    <scope>NUCLEOTIDE SEQUENCE</scope>
    <source>
        <strain evidence="1">AVDCRST_MAG56</strain>
    </source>
</reference>
<protein>
    <submittedName>
        <fullName evidence="1">Uncharacterized protein</fullName>
    </submittedName>
</protein>
<sequence length="54" mass="6074">MVNVNCSIHSAFPMFVCSKMILVNRHVREQHDASCEAGILIRKPAPGSFSIFHF</sequence>
<name>A0A6J4LZJ2_9SPHI</name>
<dbReference type="AlphaFoldDB" id="A0A6J4LZJ2"/>